<feature type="domain" description="T-SNARE coiled-coil homology" evidence="11">
    <location>
        <begin position="247"/>
        <end position="309"/>
    </location>
</feature>
<evidence type="ECO:0000313" key="13">
    <source>
        <dbReference type="Proteomes" id="UP001160148"/>
    </source>
</evidence>
<name>A0AAV0XI78_9HEMI</name>
<evidence type="ECO:0000256" key="2">
    <source>
        <dbReference type="ARBA" id="ARBA00009063"/>
    </source>
</evidence>
<evidence type="ECO:0000256" key="1">
    <source>
        <dbReference type="ARBA" id="ARBA00004409"/>
    </source>
</evidence>
<evidence type="ECO:0000256" key="5">
    <source>
        <dbReference type="ARBA" id="ARBA00022927"/>
    </source>
</evidence>
<feature type="transmembrane region" description="Helical" evidence="10">
    <location>
        <begin position="321"/>
        <end position="339"/>
    </location>
</feature>
<dbReference type="SMART" id="SM00397">
    <property type="entry name" value="t_SNARE"/>
    <property type="match status" value="1"/>
</dbReference>
<dbReference type="GO" id="GO:0006886">
    <property type="term" value="P:intracellular protein transport"/>
    <property type="evidence" value="ECO:0007669"/>
    <property type="project" value="TreeGrafter"/>
</dbReference>
<comment type="similarity">
    <text evidence="2">Belongs to the syntaxin family.</text>
</comment>
<dbReference type="GO" id="GO:0005484">
    <property type="term" value="F:SNAP receptor activity"/>
    <property type="evidence" value="ECO:0007669"/>
    <property type="project" value="TreeGrafter"/>
</dbReference>
<keyword evidence="4 10" id="KW-0812">Transmembrane</keyword>
<keyword evidence="5" id="KW-0653">Protein transport</keyword>
<evidence type="ECO:0000256" key="8">
    <source>
        <dbReference type="ARBA" id="ARBA00023054"/>
    </source>
</evidence>
<evidence type="ECO:0000259" key="11">
    <source>
        <dbReference type="PROSITE" id="PS50192"/>
    </source>
</evidence>
<dbReference type="Proteomes" id="UP001160148">
    <property type="component" value="Unassembled WGS sequence"/>
</dbReference>
<accession>A0AAV0XI78</accession>
<evidence type="ECO:0000256" key="7">
    <source>
        <dbReference type="ARBA" id="ARBA00023034"/>
    </source>
</evidence>
<organism evidence="12 13">
    <name type="scientific">Macrosiphum euphorbiae</name>
    <name type="common">potato aphid</name>
    <dbReference type="NCBI Taxonomy" id="13131"/>
    <lineage>
        <taxon>Eukaryota</taxon>
        <taxon>Metazoa</taxon>
        <taxon>Ecdysozoa</taxon>
        <taxon>Arthropoda</taxon>
        <taxon>Hexapoda</taxon>
        <taxon>Insecta</taxon>
        <taxon>Pterygota</taxon>
        <taxon>Neoptera</taxon>
        <taxon>Paraneoptera</taxon>
        <taxon>Hemiptera</taxon>
        <taxon>Sternorrhyncha</taxon>
        <taxon>Aphidomorpha</taxon>
        <taxon>Aphidoidea</taxon>
        <taxon>Aphididae</taxon>
        <taxon>Macrosiphini</taxon>
        <taxon>Macrosiphum</taxon>
    </lineage>
</organism>
<dbReference type="Pfam" id="PF05739">
    <property type="entry name" value="SNARE"/>
    <property type="match status" value="1"/>
</dbReference>
<proteinExistence type="inferred from homology"/>
<keyword evidence="13" id="KW-1185">Reference proteome</keyword>
<dbReference type="AlphaFoldDB" id="A0AAV0XI78"/>
<dbReference type="GO" id="GO:0031201">
    <property type="term" value="C:SNARE complex"/>
    <property type="evidence" value="ECO:0007669"/>
    <property type="project" value="TreeGrafter"/>
</dbReference>
<evidence type="ECO:0000256" key="3">
    <source>
        <dbReference type="ARBA" id="ARBA00022448"/>
    </source>
</evidence>
<keyword evidence="9 10" id="KW-0472">Membrane</keyword>
<evidence type="ECO:0000256" key="10">
    <source>
        <dbReference type="SAM" id="Phobius"/>
    </source>
</evidence>
<dbReference type="InterPro" id="IPR000727">
    <property type="entry name" value="T_SNARE_dom"/>
</dbReference>
<dbReference type="GO" id="GO:0006906">
    <property type="term" value="P:vesicle fusion"/>
    <property type="evidence" value="ECO:0007669"/>
    <property type="project" value="TreeGrafter"/>
</dbReference>
<protein>
    <recommendedName>
        <fullName evidence="11">t-SNARE coiled-coil homology domain-containing protein</fullName>
    </recommendedName>
</protein>
<dbReference type="PROSITE" id="PS50192">
    <property type="entry name" value="T_SNARE"/>
    <property type="match status" value="1"/>
</dbReference>
<evidence type="ECO:0000256" key="9">
    <source>
        <dbReference type="ARBA" id="ARBA00023136"/>
    </source>
</evidence>
<dbReference type="CDD" id="cd15845">
    <property type="entry name" value="SNARE_syntaxin16"/>
    <property type="match status" value="1"/>
</dbReference>
<dbReference type="PANTHER" id="PTHR19957:SF83">
    <property type="entry name" value="SYNTAXIN-16"/>
    <property type="match status" value="1"/>
</dbReference>
<keyword evidence="7" id="KW-0333">Golgi apparatus</keyword>
<evidence type="ECO:0000256" key="6">
    <source>
        <dbReference type="ARBA" id="ARBA00022989"/>
    </source>
</evidence>
<keyword evidence="8" id="KW-0175">Coiled coil</keyword>
<reference evidence="12 13" key="1">
    <citation type="submission" date="2023-01" db="EMBL/GenBank/DDBJ databases">
        <authorList>
            <person name="Whitehead M."/>
        </authorList>
    </citation>
    <scope>NUCLEOTIDE SEQUENCE [LARGE SCALE GENOMIC DNA]</scope>
</reference>
<dbReference type="InterPro" id="IPR010989">
    <property type="entry name" value="SNARE"/>
</dbReference>
<keyword evidence="6 10" id="KW-1133">Transmembrane helix</keyword>
<dbReference type="GO" id="GO:0000139">
    <property type="term" value="C:Golgi membrane"/>
    <property type="evidence" value="ECO:0007669"/>
    <property type="project" value="UniProtKB-SubCell"/>
</dbReference>
<keyword evidence="3" id="KW-0813">Transport</keyword>
<dbReference type="InterPro" id="IPR045242">
    <property type="entry name" value="Syntaxin"/>
</dbReference>
<comment type="subcellular location">
    <subcellularLocation>
        <location evidence="1">Golgi apparatus membrane</location>
        <topology evidence="1">Single-pass type IV membrane protein</topology>
    </subcellularLocation>
</comment>
<dbReference type="PANTHER" id="PTHR19957">
    <property type="entry name" value="SYNTAXIN"/>
    <property type="match status" value="1"/>
</dbReference>
<dbReference type="Gene3D" id="1.20.58.70">
    <property type="match status" value="1"/>
</dbReference>
<comment type="caution">
    <text evidence="12">The sequence shown here is derived from an EMBL/GenBank/DDBJ whole genome shotgun (WGS) entry which is preliminary data.</text>
</comment>
<gene>
    <name evidence="12" type="ORF">MEUPH1_LOCUS22231</name>
</gene>
<evidence type="ECO:0000313" key="12">
    <source>
        <dbReference type="EMBL" id="CAI6367801.1"/>
    </source>
</evidence>
<dbReference type="GO" id="GO:0000149">
    <property type="term" value="F:SNARE binding"/>
    <property type="evidence" value="ECO:0007669"/>
    <property type="project" value="TreeGrafter"/>
</dbReference>
<sequence length="341" mass="38696">MATRSLTDIFLLMRTNSIQSRGIYSFQGSKNNDYPYNCDTDSDEGINDKAALMEAGRSMVKSNSIEMRSQEKSPPTWTGLLEDAQYSITRLQNKLKELQSLQDVQVSRPTLNDSSLQEKQIQDLTLDITRIFGSTKKIIQQIRLHSSGLSGNKESQLSYNVSSALVSSLQNLFNEFRNSQQIYLNKIKHREAMSSQMCFETEENSSNSDLLDMFGNGSSSSFGQQLQTQQSNQTQTFAAILMEEENAKMAVQWEREANQISSSVLELNNIFKDLAHMVVQQGSVLDRIDYNIEQTEIRVKKGAAELIKAEKYHRSNRKMKCILILAPISIMLLILLDITKF</sequence>
<evidence type="ECO:0000256" key="4">
    <source>
        <dbReference type="ARBA" id="ARBA00022692"/>
    </source>
</evidence>
<dbReference type="GO" id="GO:0048278">
    <property type="term" value="P:vesicle docking"/>
    <property type="evidence" value="ECO:0007669"/>
    <property type="project" value="TreeGrafter"/>
</dbReference>
<dbReference type="EMBL" id="CARXXK010000005">
    <property type="protein sequence ID" value="CAI6367801.1"/>
    <property type="molecule type" value="Genomic_DNA"/>
</dbReference>
<dbReference type="SUPFAM" id="SSF47661">
    <property type="entry name" value="t-snare proteins"/>
    <property type="match status" value="1"/>
</dbReference>